<evidence type="ECO:0000256" key="1">
    <source>
        <dbReference type="SAM" id="MobiDB-lite"/>
    </source>
</evidence>
<evidence type="ECO:0000313" key="3">
    <source>
        <dbReference type="Proteomes" id="UP000296049"/>
    </source>
</evidence>
<reference evidence="3" key="1">
    <citation type="journal article" date="2013" name="Nat. Genet.">
        <title>The duck genome and transcriptome provide insight into an avian influenza virus reservoir species.</title>
        <authorList>
            <person name="Huang Y."/>
            <person name="Li Y."/>
            <person name="Burt D.W."/>
            <person name="Chen H."/>
            <person name="Zhang Y."/>
            <person name="Qian W."/>
            <person name="Kim H."/>
            <person name="Gan S."/>
            <person name="Zhao Y."/>
            <person name="Li J."/>
            <person name="Yi K."/>
            <person name="Feng H."/>
            <person name="Zhu P."/>
            <person name="Li B."/>
            <person name="Liu Q."/>
            <person name="Fairley S."/>
            <person name="Magor K.E."/>
            <person name="Du Z."/>
            <person name="Hu X."/>
            <person name="Goodman L."/>
            <person name="Tafer H."/>
            <person name="Vignal A."/>
            <person name="Lee T."/>
            <person name="Kim K.W."/>
            <person name="Sheng Z."/>
            <person name="An Y."/>
            <person name="Searle S."/>
            <person name="Herrero J."/>
            <person name="Groenen M.A."/>
            <person name="Crooijmans R.P."/>
            <person name="Faraut T."/>
            <person name="Cai Q."/>
            <person name="Webster R.G."/>
            <person name="Aldridge J.R."/>
            <person name="Warren W.C."/>
            <person name="Bartschat S."/>
            <person name="Kehr S."/>
            <person name="Marz M."/>
            <person name="Stadler P.F."/>
            <person name="Smith J."/>
            <person name="Kraus R.H."/>
            <person name="Zhao Y."/>
            <person name="Ren L."/>
            <person name="Fei J."/>
            <person name="Morisson M."/>
            <person name="Kaiser P."/>
            <person name="Griffin D.K."/>
            <person name="Rao M."/>
            <person name="Pitel F."/>
            <person name="Wang J."/>
            <person name="Li N."/>
        </authorList>
    </citation>
    <scope>NUCLEOTIDE SEQUENCE [LARGE SCALE GENOMIC DNA]</scope>
</reference>
<dbReference type="EMBL" id="KB742907">
    <property type="protein sequence ID" value="EOB02953.1"/>
    <property type="molecule type" value="Genomic_DNA"/>
</dbReference>
<accession>R0LRC5</accession>
<evidence type="ECO:0000313" key="2">
    <source>
        <dbReference type="EMBL" id="EOB02953.1"/>
    </source>
</evidence>
<keyword evidence="3" id="KW-1185">Reference proteome</keyword>
<sequence>MHRVNLLYIRNSSVYAVSKTSAYQLLREGLAAQVKEGKESQPASMAYKCLEEKRRLSGAVGHPLPLLKRHLRSPGVPTMMLPGIHAVSWHPPTPGTSGVAIALQERSWRRDNSGEQTPNRLGSQRQTPEAAPTPGGARSRKGVPCRVHTGPGVPFPCQKVQFPCNFPSSQMKAQAAAGWPHASQDGDFLHTQLLGTSRVGFLTFIFTATREGSTAGLLEKLLADVGFLACDACGCLYALLLRACWRPGWSLAVNTRGEGGKGESRALFVQTELCLAAENGLCHLACWYVKDGLGGSSHGKHLRGVGVEEREGLKLRLMVRVQKFQWEPYNVYVDCLCYLVIFAVDPGVNWGLVFGHVNAEDKACLGDAGGCSAAAAAPLAGKIRQHEELQAGEDPLPAWKSRRTSRPSQGGGPANWNAATVNVAARTRDSGIVAGQKWDAVGKERPQRVGCNLVSAYQRTQGGKLTPCDNFKISGDTGSVVAADGRLWGTVKLGSDESQTLTCLGGWLLSGDKSAVTHQNRAFPLYPRYWRLFRITENKTSEDTVVYKCYKKTTYKEIFAPLAVEACDIQGRRPDWWLECLVSVPSFGFDVDE</sequence>
<dbReference type="AlphaFoldDB" id="R0LRC5"/>
<feature type="region of interest" description="Disordered" evidence="1">
    <location>
        <begin position="390"/>
        <end position="416"/>
    </location>
</feature>
<dbReference type="Proteomes" id="UP000296049">
    <property type="component" value="Unassembled WGS sequence"/>
</dbReference>
<feature type="compositionally biased region" description="Polar residues" evidence="1">
    <location>
        <begin position="114"/>
        <end position="127"/>
    </location>
</feature>
<proteinExistence type="predicted"/>
<gene>
    <name evidence="2" type="ORF">Anapl_05346</name>
</gene>
<organism evidence="2 3">
    <name type="scientific">Anas platyrhynchos</name>
    <name type="common">Mallard</name>
    <name type="synonym">Anas boschas</name>
    <dbReference type="NCBI Taxonomy" id="8839"/>
    <lineage>
        <taxon>Eukaryota</taxon>
        <taxon>Metazoa</taxon>
        <taxon>Chordata</taxon>
        <taxon>Craniata</taxon>
        <taxon>Vertebrata</taxon>
        <taxon>Euteleostomi</taxon>
        <taxon>Archelosauria</taxon>
        <taxon>Archosauria</taxon>
        <taxon>Dinosauria</taxon>
        <taxon>Saurischia</taxon>
        <taxon>Theropoda</taxon>
        <taxon>Coelurosauria</taxon>
        <taxon>Aves</taxon>
        <taxon>Neognathae</taxon>
        <taxon>Galloanserae</taxon>
        <taxon>Anseriformes</taxon>
        <taxon>Anatidae</taxon>
        <taxon>Anatinae</taxon>
        <taxon>Anas</taxon>
    </lineage>
</organism>
<name>R0LRC5_ANAPL</name>
<feature type="region of interest" description="Disordered" evidence="1">
    <location>
        <begin position="107"/>
        <end position="143"/>
    </location>
</feature>
<protein>
    <submittedName>
        <fullName evidence="2">Uncharacterized protein</fullName>
    </submittedName>
</protein>